<evidence type="ECO:0000256" key="1">
    <source>
        <dbReference type="SAM" id="MobiDB-lite"/>
    </source>
</evidence>
<accession>A0ABQ2H7B9</accession>
<dbReference type="Proteomes" id="UP000653477">
    <property type="component" value="Unassembled WGS sequence"/>
</dbReference>
<protein>
    <submittedName>
        <fullName evidence="2">Uncharacterized protein</fullName>
    </submittedName>
</protein>
<evidence type="ECO:0000313" key="2">
    <source>
        <dbReference type="EMBL" id="GGM55046.1"/>
    </source>
</evidence>
<proteinExistence type="predicted"/>
<comment type="caution">
    <text evidence="2">The sequence shown here is derived from an EMBL/GenBank/DDBJ whole genome shotgun (WGS) entry which is preliminary data.</text>
</comment>
<name>A0ABQ2H7B9_9PORP</name>
<dbReference type="EMBL" id="BMPU01000003">
    <property type="protein sequence ID" value="GGM55046.1"/>
    <property type="molecule type" value="Genomic_DNA"/>
</dbReference>
<keyword evidence="3" id="KW-1185">Reference proteome</keyword>
<evidence type="ECO:0000313" key="3">
    <source>
        <dbReference type="Proteomes" id="UP000653477"/>
    </source>
</evidence>
<reference evidence="3" key="1">
    <citation type="journal article" date="2019" name="Int. J. Syst. Evol. Microbiol.">
        <title>The Global Catalogue of Microorganisms (GCM) 10K type strain sequencing project: providing services to taxonomists for standard genome sequencing and annotation.</title>
        <authorList>
            <consortium name="The Broad Institute Genomics Platform"/>
            <consortium name="The Broad Institute Genome Sequencing Center for Infectious Disease"/>
            <person name="Wu L."/>
            <person name="Ma J."/>
        </authorList>
    </citation>
    <scope>NUCLEOTIDE SEQUENCE [LARGE SCALE GENOMIC DNA]</scope>
    <source>
        <strain evidence="3">JCM 30531</strain>
    </source>
</reference>
<organism evidence="2 3">
    <name type="scientific">Porphyromonas pasteri</name>
    <dbReference type="NCBI Taxonomy" id="1583331"/>
    <lineage>
        <taxon>Bacteria</taxon>
        <taxon>Pseudomonadati</taxon>
        <taxon>Bacteroidota</taxon>
        <taxon>Bacteroidia</taxon>
        <taxon>Bacteroidales</taxon>
        <taxon>Porphyromonadaceae</taxon>
        <taxon>Porphyromonas</taxon>
    </lineage>
</organism>
<gene>
    <name evidence="2" type="ORF">GCM10007088_12280</name>
</gene>
<sequence>MQRDHRARLTLEERHIIERLTIVRTIDLHREKHTALRRIAAIKESRQEGERLLNTAIREEAQSPHIESQDGSTFGKDPTSGTKQRTIPPQTDDKVHIQRTVVCWYITRYRGMQIEVRGQRAVEATVTPQAHIRPIKKVKELGKMGGMSRKV</sequence>
<feature type="region of interest" description="Disordered" evidence="1">
    <location>
        <begin position="58"/>
        <end position="89"/>
    </location>
</feature>
<feature type="compositionally biased region" description="Polar residues" evidence="1">
    <location>
        <begin position="79"/>
        <end position="89"/>
    </location>
</feature>